<dbReference type="AlphaFoldDB" id="A0A1U7XK34"/>
<sequence length="198" mass="22926">MAYLELVESTDEEKRRENRVRVPRDVLWRCPEVKGVLIAYIESIKDMYDGAKTRVRTGEVIPSFFPVIMGLHQVSALSPFLLSLTMDALTHHIQWELPWCMLFADDIVLIDESRSGVNKRLEVWRQDLEFKVFKLSRTKTEYLEHKFSGVSGEANGVVRLDSQIIPKRQSFKYLGSIIEVDEEIEGDVTHRIGVGWMK</sequence>
<evidence type="ECO:0000313" key="2">
    <source>
        <dbReference type="Proteomes" id="UP000189701"/>
    </source>
</evidence>
<dbReference type="Pfam" id="PF00078">
    <property type="entry name" value="RVT_1"/>
    <property type="match status" value="1"/>
</dbReference>
<keyword evidence="2" id="KW-1185">Reference proteome</keyword>
<evidence type="ECO:0000259" key="1">
    <source>
        <dbReference type="PROSITE" id="PS50878"/>
    </source>
</evidence>
<evidence type="ECO:0000313" key="3">
    <source>
        <dbReference type="RefSeq" id="XP_009787314.1"/>
    </source>
</evidence>
<dbReference type="STRING" id="4096.A0A1U7XK34"/>
<proteinExistence type="predicted"/>
<dbReference type="PROSITE" id="PS50878">
    <property type="entry name" value="RT_POL"/>
    <property type="match status" value="1"/>
</dbReference>
<dbReference type="RefSeq" id="XP_009787314.1">
    <property type="nucleotide sequence ID" value="XM_009789012.1"/>
</dbReference>
<gene>
    <name evidence="3" type="primary">LOC104235289</name>
</gene>
<name>A0A1U7XK34_NICSY</name>
<accession>A0A1U7XK34</accession>
<dbReference type="Proteomes" id="UP000189701">
    <property type="component" value="Unplaced"/>
</dbReference>
<dbReference type="PANTHER" id="PTHR46238:SF8">
    <property type="entry name" value="ENDONUCLEASE_EXONUCLEASE_PHOSPHATASE DOMAIN-CONTAINING PROTEIN"/>
    <property type="match status" value="1"/>
</dbReference>
<protein>
    <submittedName>
        <fullName evidence="3">Uncharacterized protein LOC104235289</fullName>
    </submittedName>
</protein>
<reference evidence="3" key="2">
    <citation type="submission" date="2025-08" db="UniProtKB">
        <authorList>
            <consortium name="RefSeq"/>
        </authorList>
    </citation>
    <scope>IDENTIFICATION</scope>
    <source>
        <tissue evidence="3">Leaf</tissue>
    </source>
</reference>
<reference evidence="2" key="1">
    <citation type="journal article" date="2013" name="Genome Biol.">
        <title>Reference genomes and transcriptomes of Nicotiana sylvestris and Nicotiana tomentosiformis.</title>
        <authorList>
            <person name="Sierro N."/>
            <person name="Battey J.N."/>
            <person name="Ouadi S."/>
            <person name="Bovet L."/>
            <person name="Goepfert S."/>
            <person name="Bakaher N."/>
            <person name="Peitsch M.C."/>
            <person name="Ivanov N.V."/>
        </authorList>
    </citation>
    <scope>NUCLEOTIDE SEQUENCE [LARGE SCALE GENOMIC DNA]</scope>
</reference>
<dbReference type="PANTHER" id="PTHR46238">
    <property type="entry name" value="REVERSE TRANSCRIPTASE DOMAIN-CONTAINING PROTEIN"/>
    <property type="match status" value="1"/>
</dbReference>
<dbReference type="InterPro" id="IPR000477">
    <property type="entry name" value="RT_dom"/>
</dbReference>
<feature type="domain" description="Reverse transcriptase" evidence="1">
    <location>
        <begin position="1"/>
        <end position="178"/>
    </location>
</feature>
<organism evidence="2 3">
    <name type="scientific">Nicotiana sylvestris</name>
    <name type="common">Wood tobacco</name>
    <name type="synonym">South American tobacco</name>
    <dbReference type="NCBI Taxonomy" id="4096"/>
    <lineage>
        <taxon>Eukaryota</taxon>
        <taxon>Viridiplantae</taxon>
        <taxon>Streptophyta</taxon>
        <taxon>Embryophyta</taxon>
        <taxon>Tracheophyta</taxon>
        <taxon>Spermatophyta</taxon>
        <taxon>Magnoliopsida</taxon>
        <taxon>eudicotyledons</taxon>
        <taxon>Gunneridae</taxon>
        <taxon>Pentapetalae</taxon>
        <taxon>asterids</taxon>
        <taxon>lamiids</taxon>
        <taxon>Solanales</taxon>
        <taxon>Solanaceae</taxon>
        <taxon>Nicotianoideae</taxon>
        <taxon>Nicotianeae</taxon>
        <taxon>Nicotiana</taxon>
    </lineage>
</organism>